<evidence type="ECO:0000256" key="1">
    <source>
        <dbReference type="SAM" id="MobiDB-lite"/>
    </source>
</evidence>
<dbReference type="Proteomes" id="UP000005239">
    <property type="component" value="Unassembled WGS sequence"/>
</dbReference>
<reference evidence="2" key="2">
    <citation type="submission" date="2022-06" db="UniProtKB">
        <authorList>
            <consortium name="EnsemblMetazoa"/>
        </authorList>
    </citation>
    <scope>IDENTIFICATION</scope>
    <source>
        <strain evidence="2">PS312</strain>
    </source>
</reference>
<accession>A0A8R1V086</accession>
<keyword evidence="3" id="KW-1185">Reference proteome</keyword>
<dbReference type="AlphaFoldDB" id="A0A2A6BUH8"/>
<gene>
    <name evidence="2" type="primary">WBGene00281802</name>
</gene>
<accession>A0A2A6BUH8</accession>
<evidence type="ECO:0000313" key="2">
    <source>
        <dbReference type="EnsemblMetazoa" id="PPA43433.1"/>
    </source>
</evidence>
<sequence>MPSKLNVLRLMLDDSPNLVGTVTPSMTTGVFSFIIGQISHFSSAGTAAAMREASNRSPQEELSKYWSAIKKSTPSATSTEASSAMEFNPTATPRPPEAFPEPLKVIVIN</sequence>
<name>A0A2A6BUH8_PRIPA</name>
<organism evidence="2 3">
    <name type="scientific">Pristionchus pacificus</name>
    <name type="common">Parasitic nematode worm</name>
    <dbReference type="NCBI Taxonomy" id="54126"/>
    <lineage>
        <taxon>Eukaryota</taxon>
        <taxon>Metazoa</taxon>
        <taxon>Ecdysozoa</taxon>
        <taxon>Nematoda</taxon>
        <taxon>Chromadorea</taxon>
        <taxon>Rhabditida</taxon>
        <taxon>Rhabditina</taxon>
        <taxon>Diplogasteromorpha</taxon>
        <taxon>Diplogasteroidea</taxon>
        <taxon>Neodiplogasteridae</taxon>
        <taxon>Pristionchus</taxon>
    </lineage>
</organism>
<feature type="compositionally biased region" description="Low complexity" evidence="1">
    <location>
        <begin position="72"/>
        <end position="84"/>
    </location>
</feature>
<protein>
    <submittedName>
        <fullName evidence="2">Uncharacterized protein</fullName>
    </submittedName>
</protein>
<feature type="region of interest" description="Disordered" evidence="1">
    <location>
        <begin position="72"/>
        <end position="102"/>
    </location>
</feature>
<dbReference type="EnsemblMetazoa" id="PPA43433.1">
    <property type="protein sequence ID" value="PPA43433.1"/>
    <property type="gene ID" value="WBGene00281802"/>
</dbReference>
<proteinExistence type="predicted"/>
<evidence type="ECO:0000313" key="3">
    <source>
        <dbReference type="Proteomes" id="UP000005239"/>
    </source>
</evidence>
<reference evidence="3" key="1">
    <citation type="journal article" date="2008" name="Nat. Genet.">
        <title>The Pristionchus pacificus genome provides a unique perspective on nematode lifestyle and parasitism.</title>
        <authorList>
            <person name="Dieterich C."/>
            <person name="Clifton S.W."/>
            <person name="Schuster L.N."/>
            <person name="Chinwalla A."/>
            <person name="Delehaunty K."/>
            <person name="Dinkelacker I."/>
            <person name="Fulton L."/>
            <person name="Fulton R."/>
            <person name="Godfrey J."/>
            <person name="Minx P."/>
            <person name="Mitreva M."/>
            <person name="Roeseler W."/>
            <person name="Tian H."/>
            <person name="Witte H."/>
            <person name="Yang S.P."/>
            <person name="Wilson R.K."/>
            <person name="Sommer R.J."/>
        </authorList>
    </citation>
    <scope>NUCLEOTIDE SEQUENCE [LARGE SCALE GENOMIC DNA]</scope>
    <source>
        <strain evidence="3">PS312</strain>
    </source>
</reference>